<feature type="binding site" evidence="2">
    <location>
        <position position="107"/>
    </location>
    <ligand>
        <name>D-ribulose 5-phosphate</name>
        <dbReference type="ChEBI" id="CHEBI:58121"/>
    </ligand>
</feature>
<feature type="binding site" evidence="2">
    <location>
        <begin position="8"/>
        <end position="9"/>
    </location>
    <ligand>
        <name>D-ribulose 5-phosphate</name>
        <dbReference type="ChEBI" id="CHEBI:58121"/>
    </ligand>
</feature>
<gene>
    <name evidence="3" type="ORF">A3A60_01225</name>
</gene>
<feature type="binding site" evidence="2">
    <location>
        <position position="140"/>
    </location>
    <ligand>
        <name>D-ribulose 5-phosphate</name>
        <dbReference type="ChEBI" id="CHEBI:58121"/>
    </ligand>
</feature>
<feature type="binding site" evidence="2">
    <location>
        <position position="144"/>
    </location>
    <ligand>
        <name>D-ribulose 5-phosphate</name>
        <dbReference type="ChEBI" id="CHEBI:58121"/>
    </ligand>
</feature>
<dbReference type="EMBL" id="MFBS01000024">
    <property type="protein sequence ID" value="OGE09154.1"/>
    <property type="molecule type" value="Genomic_DNA"/>
</dbReference>
<organism evidence="3 4">
    <name type="scientific">Candidatus Curtissbacteria bacterium RIFCSPLOWO2_01_FULL_42_26</name>
    <dbReference type="NCBI Taxonomy" id="1797729"/>
    <lineage>
        <taxon>Bacteria</taxon>
        <taxon>Candidatus Curtissiibacteriota</taxon>
    </lineage>
</organism>
<dbReference type="SUPFAM" id="SSF89623">
    <property type="entry name" value="Ribose/Galactose isomerase RpiB/AlsB"/>
    <property type="match status" value="1"/>
</dbReference>
<dbReference type="InterPro" id="IPR003500">
    <property type="entry name" value="RpiB_LacA_LacB"/>
</dbReference>
<dbReference type="GO" id="GO:0009052">
    <property type="term" value="P:pentose-phosphate shunt, non-oxidative branch"/>
    <property type="evidence" value="ECO:0007669"/>
    <property type="project" value="TreeGrafter"/>
</dbReference>
<dbReference type="Pfam" id="PF02502">
    <property type="entry name" value="LacAB_rpiB"/>
    <property type="match status" value="1"/>
</dbReference>
<proteinExistence type="inferred from homology"/>
<name>A0A1F5HYA4_9BACT</name>
<feature type="binding site" evidence="2">
    <location>
        <position position="117"/>
    </location>
    <ligand>
        <name>D-ribulose 5-phosphate</name>
        <dbReference type="ChEBI" id="CHEBI:58121"/>
    </ligand>
</feature>
<comment type="caution">
    <text evidence="3">The sequence shown here is derived from an EMBL/GenBank/DDBJ whole genome shotgun (WGS) entry which is preliminary data.</text>
</comment>
<dbReference type="AlphaFoldDB" id="A0A1F5HYA4"/>
<dbReference type="GO" id="GO:0004751">
    <property type="term" value="F:ribose-5-phosphate isomerase activity"/>
    <property type="evidence" value="ECO:0007669"/>
    <property type="project" value="TreeGrafter"/>
</dbReference>
<dbReference type="PANTHER" id="PTHR30345:SF0">
    <property type="entry name" value="DNA DAMAGE-REPAIR_TOLERATION PROTEIN DRT102"/>
    <property type="match status" value="1"/>
</dbReference>
<dbReference type="PIRSF" id="PIRSF005384">
    <property type="entry name" value="RpiB_LacA_B"/>
    <property type="match status" value="1"/>
</dbReference>
<keyword evidence="3" id="KW-0413">Isomerase</keyword>
<dbReference type="NCBIfam" id="NF004051">
    <property type="entry name" value="PRK05571.1"/>
    <property type="match status" value="1"/>
</dbReference>
<dbReference type="PANTHER" id="PTHR30345">
    <property type="entry name" value="RIBOSE-5-PHOSPHATE ISOMERASE B"/>
    <property type="match status" value="1"/>
</dbReference>
<dbReference type="NCBIfam" id="TIGR00689">
    <property type="entry name" value="rpiB_lacA_lacB"/>
    <property type="match status" value="1"/>
</dbReference>
<evidence type="ECO:0000313" key="3">
    <source>
        <dbReference type="EMBL" id="OGE09154.1"/>
    </source>
</evidence>
<comment type="similarity">
    <text evidence="1">Belongs to the LacAB/RpiB family.</text>
</comment>
<evidence type="ECO:0000256" key="1">
    <source>
        <dbReference type="ARBA" id="ARBA00008754"/>
    </source>
</evidence>
<feature type="binding site" evidence="2">
    <location>
        <begin position="67"/>
        <end position="71"/>
    </location>
    <ligand>
        <name>D-ribulose 5-phosphate</name>
        <dbReference type="ChEBI" id="CHEBI:58121"/>
    </ligand>
</feature>
<dbReference type="InterPro" id="IPR036569">
    <property type="entry name" value="RpiB_LacA_LacB_sf"/>
</dbReference>
<dbReference type="Proteomes" id="UP000179227">
    <property type="component" value="Unassembled WGS sequence"/>
</dbReference>
<dbReference type="Gene3D" id="3.40.1400.10">
    <property type="entry name" value="Sugar-phosphate isomerase, RpiB/LacA/LacB"/>
    <property type="match status" value="1"/>
</dbReference>
<dbReference type="STRING" id="1797729.A3A60_01225"/>
<protein>
    <submittedName>
        <fullName evidence="3">Ribose-5-phosphate isomerase</fullName>
    </submittedName>
</protein>
<reference evidence="3 4" key="1">
    <citation type="journal article" date="2016" name="Nat. Commun.">
        <title>Thousands of microbial genomes shed light on interconnected biogeochemical processes in an aquifer system.</title>
        <authorList>
            <person name="Anantharaman K."/>
            <person name="Brown C.T."/>
            <person name="Hug L.A."/>
            <person name="Sharon I."/>
            <person name="Castelle C.J."/>
            <person name="Probst A.J."/>
            <person name="Thomas B.C."/>
            <person name="Singh A."/>
            <person name="Wilkins M.J."/>
            <person name="Karaoz U."/>
            <person name="Brodie E.L."/>
            <person name="Williams K.H."/>
            <person name="Hubbard S.S."/>
            <person name="Banfield J.F."/>
        </authorList>
    </citation>
    <scope>NUCLEOTIDE SEQUENCE [LARGE SCALE GENOMIC DNA]</scope>
</reference>
<sequence>MKIYIAADHAGFYLKKELIKYLGIKGFEVEDLGAFEMNEADDYPDFVIPCAQKVADDTGSVGIVIGGSGQGEAIAANKVKGIRAAVYYGGPSTGSGSSIPKLAREHNNANVLSLGARFMSGDDAKKAVTAWLDAKFEGGRHEKRLKKIEEIEK</sequence>
<evidence type="ECO:0000313" key="4">
    <source>
        <dbReference type="Proteomes" id="UP000179227"/>
    </source>
</evidence>
<accession>A0A1F5HYA4</accession>
<evidence type="ECO:0000256" key="2">
    <source>
        <dbReference type="PIRSR" id="PIRSR005384-2"/>
    </source>
</evidence>
<dbReference type="GO" id="GO:0019316">
    <property type="term" value="P:D-allose catabolic process"/>
    <property type="evidence" value="ECO:0007669"/>
    <property type="project" value="TreeGrafter"/>
</dbReference>